<dbReference type="Pfam" id="PF00664">
    <property type="entry name" value="ABC_membrane"/>
    <property type="match status" value="1"/>
</dbReference>
<dbReference type="EMBL" id="CP013213">
    <property type="protein sequence ID" value="AMC92761.1"/>
    <property type="molecule type" value="Genomic_DNA"/>
</dbReference>
<sequence length="573" mass="64232">MILFKYFKQFKKFGILSVLCIALESAFELAIPMIMADIIDIGIANQDVGVIYRQGALMIMCALISLVLGYLYAHYSSRFAFNVGNQLRIDVFKKIQTFSFQNLDGFSNASLITRLTSDINIIQSSINNGIRPMFRAPVMLVMSIVFAFMMDRNLSLVFLIAAPILATFLVMIVKRIEPRFKMLQEAVDRVNEIVQENLVGIRVVKAYVREDTEAKKFEAVNDYVRDTGINTYRVATLNLPLFQSVMYCTILAIIWFGGNRIFADQMQIGALTGILSYVLQVLNSLMMLSNVFLLITRSLTSVERIEEVIVEPVELDENEGGLRSLKDGSIVFRHVTFKYSKESQEPVLHDISFWISSGSMVGIMGTTGSSKSSLVQLILRLYDVSDGEVIVGGHNVCDYDLRHLREELAIVLQKNTLFSGTILENLRWGKKDATLDEVIEACKIACCHDFIDALSDGYNSRVEQGGANFSGGQKQRLCIARALLKNPKILILDDSTSALDRQTEQRIWEGLKSSYPDTTKIIIAQRVSSVIDTDQIIILDGGEIHAAGDHEALMVLDPLYREIYQSQQEGVLA</sequence>
<dbReference type="InterPro" id="IPR017871">
    <property type="entry name" value="ABC_transporter-like_CS"/>
</dbReference>
<dbReference type="InterPro" id="IPR003593">
    <property type="entry name" value="AAA+_ATPase"/>
</dbReference>
<dbReference type="GO" id="GO:0016887">
    <property type="term" value="F:ATP hydrolysis activity"/>
    <property type="evidence" value="ECO:0007669"/>
    <property type="project" value="InterPro"/>
</dbReference>
<dbReference type="PROSITE" id="PS50893">
    <property type="entry name" value="ABC_TRANSPORTER_2"/>
    <property type="match status" value="1"/>
</dbReference>
<dbReference type="OrthoDB" id="9762778at2"/>
<dbReference type="PANTHER" id="PTHR43394">
    <property type="entry name" value="ATP-DEPENDENT PERMEASE MDL1, MITOCHONDRIAL"/>
    <property type="match status" value="1"/>
</dbReference>
<evidence type="ECO:0000256" key="7">
    <source>
        <dbReference type="ARBA" id="ARBA00022989"/>
    </source>
</evidence>
<dbReference type="Gene3D" id="3.40.50.300">
    <property type="entry name" value="P-loop containing nucleotide triphosphate hydrolases"/>
    <property type="match status" value="1"/>
</dbReference>
<proteinExistence type="predicted"/>
<evidence type="ECO:0000256" key="5">
    <source>
        <dbReference type="ARBA" id="ARBA00022741"/>
    </source>
</evidence>
<keyword evidence="4 9" id="KW-0812">Transmembrane</keyword>
<dbReference type="PROSITE" id="PS00211">
    <property type="entry name" value="ABC_TRANSPORTER_1"/>
    <property type="match status" value="1"/>
</dbReference>
<dbReference type="GO" id="GO:0005524">
    <property type="term" value="F:ATP binding"/>
    <property type="evidence" value="ECO:0007669"/>
    <property type="project" value="UniProtKB-KW"/>
</dbReference>
<evidence type="ECO:0000259" key="10">
    <source>
        <dbReference type="PROSITE" id="PS50893"/>
    </source>
</evidence>
<keyword evidence="3" id="KW-1003">Cell membrane</keyword>
<feature type="domain" description="ABC transmembrane type-1" evidence="11">
    <location>
        <begin position="15"/>
        <end position="297"/>
    </location>
</feature>
<dbReference type="KEGG" id="erl:AOC36_01790"/>
<keyword evidence="8 9" id="KW-0472">Membrane</keyword>
<evidence type="ECO:0000259" key="11">
    <source>
        <dbReference type="PROSITE" id="PS50929"/>
    </source>
</evidence>
<dbReference type="InterPro" id="IPR039421">
    <property type="entry name" value="Type_1_exporter"/>
</dbReference>
<feature type="transmembrane region" description="Helical" evidence="9">
    <location>
        <begin position="156"/>
        <end position="173"/>
    </location>
</feature>
<dbReference type="GO" id="GO:0005886">
    <property type="term" value="C:plasma membrane"/>
    <property type="evidence" value="ECO:0007669"/>
    <property type="project" value="UniProtKB-SubCell"/>
</dbReference>
<dbReference type="Pfam" id="PF00005">
    <property type="entry name" value="ABC_tran"/>
    <property type="match status" value="1"/>
</dbReference>
<organism evidence="12 13">
    <name type="scientific">Erysipelothrix larvae</name>
    <dbReference type="NCBI Taxonomy" id="1514105"/>
    <lineage>
        <taxon>Bacteria</taxon>
        <taxon>Bacillati</taxon>
        <taxon>Bacillota</taxon>
        <taxon>Erysipelotrichia</taxon>
        <taxon>Erysipelotrichales</taxon>
        <taxon>Erysipelotrichaceae</taxon>
        <taxon>Erysipelothrix</taxon>
    </lineage>
</organism>
<dbReference type="SUPFAM" id="SSF52540">
    <property type="entry name" value="P-loop containing nucleoside triphosphate hydrolases"/>
    <property type="match status" value="1"/>
</dbReference>
<accession>A0A109UGL1</accession>
<dbReference type="CDD" id="cd18548">
    <property type="entry name" value="ABC_6TM_Tm287_like"/>
    <property type="match status" value="1"/>
</dbReference>
<comment type="subcellular location">
    <subcellularLocation>
        <location evidence="1">Cell membrane</location>
        <topology evidence="1">Multi-pass membrane protein</topology>
    </subcellularLocation>
</comment>
<feature type="transmembrane region" description="Helical" evidence="9">
    <location>
        <begin position="133"/>
        <end position="150"/>
    </location>
</feature>
<dbReference type="Gene3D" id="1.20.1560.10">
    <property type="entry name" value="ABC transporter type 1, transmembrane domain"/>
    <property type="match status" value="1"/>
</dbReference>
<dbReference type="Proteomes" id="UP000063781">
    <property type="component" value="Chromosome"/>
</dbReference>
<feature type="transmembrane region" description="Helical" evidence="9">
    <location>
        <begin position="235"/>
        <end position="256"/>
    </location>
</feature>
<keyword evidence="13" id="KW-1185">Reference proteome</keyword>
<evidence type="ECO:0000256" key="8">
    <source>
        <dbReference type="ARBA" id="ARBA00023136"/>
    </source>
</evidence>
<feature type="transmembrane region" description="Helical" evidence="9">
    <location>
        <begin position="54"/>
        <end position="73"/>
    </location>
</feature>
<evidence type="ECO:0000256" key="9">
    <source>
        <dbReference type="SAM" id="Phobius"/>
    </source>
</evidence>
<feature type="transmembrane region" description="Helical" evidence="9">
    <location>
        <begin position="268"/>
        <end position="295"/>
    </location>
</feature>
<dbReference type="FunFam" id="3.40.50.300:FF:000221">
    <property type="entry name" value="Multidrug ABC transporter ATP-binding protein"/>
    <property type="match status" value="1"/>
</dbReference>
<evidence type="ECO:0000256" key="2">
    <source>
        <dbReference type="ARBA" id="ARBA00022448"/>
    </source>
</evidence>
<evidence type="ECO:0000256" key="1">
    <source>
        <dbReference type="ARBA" id="ARBA00004651"/>
    </source>
</evidence>
<keyword evidence="7 9" id="KW-1133">Transmembrane helix</keyword>
<dbReference type="PROSITE" id="PS50929">
    <property type="entry name" value="ABC_TM1F"/>
    <property type="match status" value="1"/>
</dbReference>
<dbReference type="InterPro" id="IPR011527">
    <property type="entry name" value="ABC1_TM_dom"/>
</dbReference>
<dbReference type="STRING" id="1514105.AOC36_01790"/>
<dbReference type="SUPFAM" id="SSF90123">
    <property type="entry name" value="ABC transporter transmembrane region"/>
    <property type="match status" value="1"/>
</dbReference>
<evidence type="ECO:0000313" key="13">
    <source>
        <dbReference type="Proteomes" id="UP000063781"/>
    </source>
</evidence>
<evidence type="ECO:0000256" key="3">
    <source>
        <dbReference type="ARBA" id="ARBA00022475"/>
    </source>
</evidence>
<evidence type="ECO:0000256" key="6">
    <source>
        <dbReference type="ARBA" id="ARBA00022840"/>
    </source>
</evidence>
<dbReference type="AlphaFoldDB" id="A0A109UGL1"/>
<keyword evidence="2" id="KW-0813">Transport</keyword>
<protein>
    <submittedName>
        <fullName evidence="12">ABC transporter</fullName>
    </submittedName>
</protein>
<dbReference type="PANTHER" id="PTHR43394:SF1">
    <property type="entry name" value="ATP-BINDING CASSETTE SUB-FAMILY B MEMBER 10, MITOCHONDRIAL"/>
    <property type="match status" value="1"/>
</dbReference>
<keyword evidence="5" id="KW-0547">Nucleotide-binding</keyword>
<evidence type="ECO:0000313" key="12">
    <source>
        <dbReference type="EMBL" id="AMC92761.1"/>
    </source>
</evidence>
<keyword evidence="6" id="KW-0067">ATP-binding</keyword>
<feature type="domain" description="ABC transporter" evidence="10">
    <location>
        <begin position="330"/>
        <end position="566"/>
    </location>
</feature>
<evidence type="ECO:0000256" key="4">
    <source>
        <dbReference type="ARBA" id="ARBA00022692"/>
    </source>
</evidence>
<dbReference type="InterPro" id="IPR036640">
    <property type="entry name" value="ABC1_TM_sf"/>
</dbReference>
<gene>
    <name evidence="12" type="ORF">AOC36_01790</name>
</gene>
<dbReference type="InterPro" id="IPR027417">
    <property type="entry name" value="P-loop_NTPase"/>
</dbReference>
<dbReference type="SMART" id="SM00382">
    <property type="entry name" value="AAA"/>
    <property type="match status" value="1"/>
</dbReference>
<dbReference type="GO" id="GO:0015421">
    <property type="term" value="F:ABC-type oligopeptide transporter activity"/>
    <property type="evidence" value="ECO:0007669"/>
    <property type="project" value="TreeGrafter"/>
</dbReference>
<reference evidence="12 13" key="1">
    <citation type="submission" date="2015-10" db="EMBL/GenBank/DDBJ databases">
        <title>Erysipelothrix larvae sp. LV19 isolated from the larval gut of the rhinoceros beetle, Trypoxylus dichotomus.</title>
        <authorList>
            <person name="Lim S."/>
            <person name="Kim B.-C."/>
        </authorList>
    </citation>
    <scope>NUCLEOTIDE SEQUENCE [LARGE SCALE GENOMIC DNA]</scope>
    <source>
        <strain evidence="12 13">LV19</strain>
    </source>
</reference>
<dbReference type="RefSeq" id="WP_067630592.1">
    <property type="nucleotide sequence ID" value="NZ_CP013213.1"/>
</dbReference>
<dbReference type="InterPro" id="IPR003439">
    <property type="entry name" value="ABC_transporter-like_ATP-bd"/>
</dbReference>
<name>A0A109UGL1_9FIRM</name>